<dbReference type="PANTHER" id="PTHR34580">
    <property type="match status" value="1"/>
</dbReference>
<dbReference type="InterPro" id="IPR057727">
    <property type="entry name" value="WCX_dom"/>
</dbReference>
<comment type="caution">
    <text evidence="3">The sequence shown here is derived from an EMBL/GenBank/DDBJ whole genome shotgun (WGS) entry which is preliminary data.</text>
</comment>
<feature type="domain" description="WCX" evidence="2">
    <location>
        <begin position="249"/>
        <end position="325"/>
    </location>
</feature>
<reference evidence="3 4" key="1">
    <citation type="submission" date="2020-08" db="EMBL/GenBank/DDBJ databases">
        <title>Oceanospirillum sp. nov. isolated from marine sediment.</title>
        <authorList>
            <person name="Ji X."/>
        </authorList>
    </citation>
    <scope>NUCLEOTIDE SEQUENCE [LARGE SCALE GENOMIC DNA]</scope>
    <source>
        <strain evidence="3 4">D5</strain>
    </source>
</reference>
<sequence length="340" mass="38521">MADTSMRYLILLGLLPKHLPGIGTSEVQEKLRKKGYRVTQRTIQRDLEKLSAEFPIVGEQHGNRNLWRFQDNALPVTLPAMDSNTALIMKLARKHLKHDMPSQVFNVLEPHFQLADKVIKDNKRDLNRWQDRVRVINSEFSLLRPEVRSGVAEQLTQAVVSQTQCEVRYKMSPSDSAKKYCINPLAIISKDDVNYVLATLDSQAEILQMPMQYFSSVKPVDAPCNEPADFDLDSYLGQGNMGVIEQDEKVRMVLKVSPVLASMLKDQVLGSDQEIMPADDSDYSEVVATVDNSDSLKRWLISWGEELEVIYPDSMRQSLADMTQSLVSRYLNTSDKPTTA</sequence>
<evidence type="ECO:0000313" key="3">
    <source>
        <dbReference type="EMBL" id="MBB1487405.1"/>
    </source>
</evidence>
<evidence type="ECO:0000259" key="1">
    <source>
        <dbReference type="Pfam" id="PF13280"/>
    </source>
</evidence>
<dbReference type="Pfam" id="PF25583">
    <property type="entry name" value="WCX"/>
    <property type="match status" value="1"/>
</dbReference>
<evidence type="ECO:0000313" key="4">
    <source>
        <dbReference type="Proteomes" id="UP000565262"/>
    </source>
</evidence>
<dbReference type="EMBL" id="JACJFM010000014">
    <property type="protein sequence ID" value="MBB1487405.1"/>
    <property type="molecule type" value="Genomic_DNA"/>
</dbReference>
<organism evidence="3 4">
    <name type="scientific">Oceanospirillum sediminis</name>
    <dbReference type="NCBI Taxonomy" id="2760088"/>
    <lineage>
        <taxon>Bacteria</taxon>
        <taxon>Pseudomonadati</taxon>
        <taxon>Pseudomonadota</taxon>
        <taxon>Gammaproteobacteria</taxon>
        <taxon>Oceanospirillales</taxon>
        <taxon>Oceanospirillaceae</taxon>
        <taxon>Oceanospirillum</taxon>
    </lineage>
</organism>
<dbReference type="InterPro" id="IPR051534">
    <property type="entry name" value="CBASS_pafABC_assoc_protein"/>
</dbReference>
<dbReference type="Pfam" id="PF13280">
    <property type="entry name" value="WYL"/>
    <property type="match status" value="1"/>
</dbReference>
<name>A0A839IQ81_9GAMM</name>
<dbReference type="InterPro" id="IPR026881">
    <property type="entry name" value="WYL_dom"/>
</dbReference>
<dbReference type="Proteomes" id="UP000565262">
    <property type="component" value="Unassembled WGS sequence"/>
</dbReference>
<dbReference type="RefSeq" id="WP_182809180.1">
    <property type="nucleotide sequence ID" value="NZ_JACJFM010000014.1"/>
</dbReference>
<keyword evidence="4" id="KW-1185">Reference proteome</keyword>
<accession>A0A839IQ81</accession>
<gene>
    <name evidence="3" type="ORF">H4O21_12385</name>
</gene>
<feature type="domain" description="WYL" evidence="1">
    <location>
        <begin position="151"/>
        <end position="207"/>
    </location>
</feature>
<evidence type="ECO:0000259" key="2">
    <source>
        <dbReference type="Pfam" id="PF25583"/>
    </source>
</evidence>
<dbReference type="PANTHER" id="PTHR34580:SF1">
    <property type="entry name" value="PROTEIN PAFC"/>
    <property type="match status" value="1"/>
</dbReference>
<proteinExistence type="predicted"/>
<protein>
    <submittedName>
        <fullName evidence="3">WYL domain-containing protein</fullName>
    </submittedName>
</protein>
<dbReference type="AlphaFoldDB" id="A0A839IQ81"/>